<organism evidence="1 2">
    <name type="scientific">Theobroma cacao</name>
    <name type="common">Cacao</name>
    <name type="synonym">Cocoa</name>
    <dbReference type="NCBI Taxonomy" id="3641"/>
    <lineage>
        <taxon>Eukaryota</taxon>
        <taxon>Viridiplantae</taxon>
        <taxon>Streptophyta</taxon>
        <taxon>Embryophyta</taxon>
        <taxon>Tracheophyta</taxon>
        <taxon>Spermatophyta</taxon>
        <taxon>Magnoliopsida</taxon>
        <taxon>eudicotyledons</taxon>
        <taxon>Gunneridae</taxon>
        <taxon>Pentapetalae</taxon>
        <taxon>rosids</taxon>
        <taxon>malvids</taxon>
        <taxon>Malvales</taxon>
        <taxon>Malvaceae</taxon>
        <taxon>Byttnerioideae</taxon>
        <taxon>Theobroma</taxon>
    </lineage>
</organism>
<keyword evidence="2" id="KW-1185">Reference proteome</keyword>
<proteinExistence type="predicted"/>
<protein>
    <submittedName>
        <fullName evidence="1">Uncharacterized protein</fullName>
    </submittedName>
</protein>
<evidence type="ECO:0000313" key="1">
    <source>
        <dbReference type="EMBL" id="EOY32503.1"/>
    </source>
</evidence>
<dbReference type="InParanoid" id="A0A061GSV1"/>
<dbReference type="Proteomes" id="UP000026915">
    <property type="component" value="Chromosome 9"/>
</dbReference>
<accession>A0A061GSV1</accession>
<dbReference type="HOGENOM" id="CLU_2337807_0_0_1"/>
<sequence length="98" mass="11706">MTRINQFMIILHVMTSTWKRRRLESKRSSDYPLRKVVYVVEREEEDDEIFYGLNGDDDEYEDYNNDQNYVLADVQARILDSLSKLAAILINEVPCQNW</sequence>
<name>A0A061GSV1_THECC</name>
<dbReference type="Gramene" id="EOY32503">
    <property type="protein sequence ID" value="EOY32503"/>
    <property type="gene ID" value="TCM_040461"/>
</dbReference>
<evidence type="ECO:0000313" key="2">
    <source>
        <dbReference type="Proteomes" id="UP000026915"/>
    </source>
</evidence>
<dbReference type="EMBL" id="CM001887">
    <property type="protein sequence ID" value="EOY32503.1"/>
    <property type="molecule type" value="Genomic_DNA"/>
</dbReference>
<dbReference type="AlphaFoldDB" id="A0A061GSV1"/>
<reference evidence="1 2" key="1">
    <citation type="journal article" date="2013" name="Genome Biol.">
        <title>The genome sequence of the most widely cultivated cacao type and its use to identify candidate genes regulating pod color.</title>
        <authorList>
            <person name="Motamayor J.C."/>
            <person name="Mockaitis K."/>
            <person name="Schmutz J."/>
            <person name="Haiminen N."/>
            <person name="Iii D.L."/>
            <person name="Cornejo O."/>
            <person name="Findley S.D."/>
            <person name="Zheng P."/>
            <person name="Utro F."/>
            <person name="Royaert S."/>
            <person name="Saski C."/>
            <person name="Jenkins J."/>
            <person name="Podicheti R."/>
            <person name="Zhao M."/>
            <person name="Scheffler B.E."/>
            <person name="Stack J.C."/>
            <person name="Feltus F.A."/>
            <person name="Mustiga G.M."/>
            <person name="Amores F."/>
            <person name="Phillips W."/>
            <person name="Marelli J.P."/>
            <person name="May G.D."/>
            <person name="Shapiro H."/>
            <person name="Ma J."/>
            <person name="Bustamante C.D."/>
            <person name="Schnell R.J."/>
            <person name="Main D."/>
            <person name="Gilbert D."/>
            <person name="Parida L."/>
            <person name="Kuhn D.N."/>
        </authorList>
    </citation>
    <scope>NUCLEOTIDE SEQUENCE [LARGE SCALE GENOMIC DNA]</scope>
    <source>
        <strain evidence="2">cv. Matina 1-6</strain>
    </source>
</reference>
<gene>
    <name evidence="1" type="ORF">TCM_040461</name>
</gene>